<evidence type="ECO:0000313" key="9">
    <source>
        <dbReference type="Proteomes" id="UP001201262"/>
    </source>
</evidence>
<dbReference type="GO" id="GO:0030674">
    <property type="term" value="F:protein-macromolecule adaptor activity"/>
    <property type="evidence" value="ECO:0007669"/>
    <property type="project" value="TreeGrafter"/>
</dbReference>
<feature type="region of interest" description="Disordered" evidence="7">
    <location>
        <begin position="96"/>
        <end position="137"/>
    </location>
</feature>
<evidence type="ECO:0000256" key="1">
    <source>
        <dbReference type="ARBA" id="ARBA00004906"/>
    </source>
</evidence>
<evidence type="ECO:0000256" key="2">
    <source>
        <dbReference type="ARBA" id="ARBA00022574"/>
    </source>
</evidence>
<evidence type="ECO:0000256" key="5">
    <source>
        <dbReference type="ARBA" id="ARBA00038344"/>
    </source>
</evidence>
<dbReference type="SUPFAM" id="SSF50978">
    <property type="entry name" value="WD40 repeat-like"/>
    <property type="match status" value="1"/>
</dbReference>
<dbReference type="InterPro" id="IPR051865">
    <property type="entry name" value="WD-repeat_CDT2_adapter"/>
</dbReference>
<evidence type="ECO:0000256" key="6">
    <source>
        <dbReference type="PROSITE-ProRule" id="PRU00221"/>
    </source>
</evidence>
<evidence type="ECO:0000256" key="7">
    <source>
        <dbReference type="SAM" id="MobiDB-lite"/>
    </source>
</evidence>
<dbReference type="EMBL" id="JAJTJA010000007">
    <property type="protein sequence ID" value="KAH8696660.1"/>
    <property type="molecule type" value="Genomic_DNA"/>
</dbReference>
<protein>
    <submittedName>
        <fullName evidence="8">WD repeat protein</fullName>
    </submittedName>
</protein>
<reference evidence="8" key="1">
    <citation type="submission" date="2021-12" db="EMBL/GenBank/DDBJ databases">
        <title>Convergent genome expansion in fungi linked to evolution of root-endophyte symbiosis.</title>
        <authorList>
            <consortium name="DOE Joint Genome Institute"/>
            <person name="Ke Y.-H."/>
            <person name="Bonito G."/>
            <person name="Liao H.-L."/>
            <person name="Looney B."/>
            <person name="Rojas-Flechas A."/>
            <person name="Nash J."/>
            <person name="Hameed K."/>
            <person name="Schadt C."/>
            <person name="Martin F."/>
            <person name="Crous P.W."/>
            <person name="Miettinen O."/>
            <person name="Magnuson J.K."/>
            <person name="Labbe J."/>
            <person name="Jacobson D."/>
            <person name="Doktycz M.J."/>
            <person name="Veneault-Fourrey C."/>
            <person name="Kuo A."/>
            <person name="Mondo S."/>
            <person name="Calhoun S."/>
            <person name="Riley R."/>
            <person name="Ohm R."/>
            <person name="LaButti K."/>
            <person name="Andreopoulos B."/>
            <person name="Pangilinan J."/>
            <person name="Nolan M."/>
            <person name="Tritt A."/>
            <person name="Clum A."/>
            <person name="Lipzen A."/>
            <person name="Daum C."/>
            <person name="Barry K."/>
            <person name="Grigoriev I.V."/>
            <person name="Vilgalys R."/>
        </authorList>
    </citation>
    <scope>NUCLEOTIDE SEQUENCE</scope>
    <source>
        <strain evidence="8">PMI_201</strain>
    </source>
</reference>
<keyword evidence="2 6" id="KW-0853">WD repeat</keyword>
<keyword evidence="3" id="KW-0677">Repeat</keyword>
<dbReference type="PANTHER" id="PTHR22852:SF0">
    <property type="entry name" value="DENTICLELESS PROTEIN HOMOLOG"/>
    <property type="match status" value="1"/>
</dbReference>
<dbReference type="PROSITE" id="PS50082">
    <property type="entry name" value="WD_REPEATS_2"/>
    <property type="match status" value="2"/>
</dbReference>
<feature type="repeat" description="WD" evidence="6">
    <location>
        <begin position="294"/>
        <end position="335"/>
    </location>
</feature>
<dbReference type="PANTHER" id="PTHR22852">
    <property type="entry name" value="LETHAL 2 DENTICLELESS PROTEIN RETINOIC ACID-REGULATED NUCLEAR MATRIX-ASSOCIATED PROTEIN"/>
    <property type="match status" value="1"/>
</dbReference>
<feature type="compositionally biased region" description="Low complexity" evidence="7">
    <location>
        <begin position="123"/>
        <end position="136"/>
    </location>
</feature>
<dbReference type="GO" id="GO:0043161">
    <property type="term" value="P:proteasome-mediated ubiquitin-dependent protein catabolic process"/>
    <property type="evidence" value="ECO:0007669"/>
    <property type="project" value="TreeGrafter"/>
</dbReference>
<sequence>MAGDRNATDVPQSDPVHIHSPPEIPSSPPSIVSEAGYRRKPKRPPPVTPRSFRKFFTPRSSLNSTGNGVYTSRQALKELGSTSLNRRGPAFMKAAKTHSTDHGILKSPFLEPAKTPSRKRKLSFSSSGSPPQSSPLRKVRLTTAVYENRGTDKADKTVNDIYIPVSPERILSPRRSIQKQLFSTTPPAQPLRRSKALATSGGLCLRSVSGRMNRLTLRSNYGSGWQDQASNFSSRPDDHHQSINISGDRLALPVCIAPCKTNSLVAIGDEEGGIRLLDSAKGVKNGFSNAHLSFRAHGNSILNLEFSSDDLLLATAAGDQTTLIIDMTTQKPIHCLSNHSASVKHVQFQPGSNDRMVATCSRDGNVNIWDLRCRGHEMPPLQIRCSLASEDDEPSTPLPKINYPQPIRTIQDAHTLIPRASKLATLDKPETQLSQENVAVTSLSFLPAGRENLFVTASSANACVKLWDMRTSYNIRKGHPVPLSTTREPDCHVSHRSWGVTSMALNGDGSRLYTLCRDAYVYAYSTSHLILGGSPDINLNNNRPRRTGGPNKEGLGPLYRFGHPGLQVSSFYVKTAVRPAQDDRGEMLAVGNSEHSAVLFSTDEKFLVPSKSIDEAQSPTKAQTPSTRRALRRANSEIGLSGRPESTVPTYQTGTRLVGGHQKEVSAVAWAHGGELVTVSDDFSARCWREGADARELRTGGEADGRRWRCGWAETPHSYNDEEE</sequence>
<comment type="caution">
    <text evidence="8">The sequence shown here is derived from an EMBL/GenBank/DDBJ whole genome shotgun (WGS) entry which is preliminary data.</text>
</comment>
<dbReference type="Gene3D" id="2.130.10.10">
    <property type="entry name" value="YVTN repeat-like/Quinoprotein amine dehydrogenase"/>
    <property type="match status" value="3"/>
</dbReference>
<dbReference type="Pfam" id="PF00400">
    <property type="entry name" value="WD40"/>
    <property type="match status" value="3"/>
</dbReference>
<keyword evidence="9" id="KW-1185">Reference proteome</keyword>
<dbReference type="InterPro" id="IPR019775">
    <property type="entry name" value="WD40_repeat_CS"/>
</dbReference>
<dbReference type="GO" id="GO:0005634">
    <property type="term" value="C:nucleus"/>
    <property type="evidence" value="ECO:0007669"/>
    <property type="project" value="TreeGrafter"/>
</dbReference>
<feature type="compositionally biased region" description="Polar residues" evidence="7">
    <location>
        <begin position="615"/>
        <end position="627"/>
    </location>
</feature>
<dbReference type="PROSITE" id="PS00678">
    <property type="entry name" value="WD_REPEATS_1"/>
    <property type="match status" value="2"/>
</dbReference>
<feature type="compositionally biased region" description="Polar residues" evidence="7">
    <location>
        <begin position="58"/>
        <end position="69"/>
    </location>
</feature>
<dbReference type="RefSeq" id="XP_046071596.1">
    <property type="nucleotide sequence ID" value="XM_046209782.1"/>
</dbReference>
<comment type="similarity">
    <text evidence="5">Belongs to the WD repeat cdt2 family.</text>
</comment>
<feature type="region of interest" description="Disordered" evidence="7">
    <location>
        <begin position="611"/>
        <end position="651"/>
    </location>
</feature>
<dbReference type="InterPro" id="IPR036322">
    <property type="entry name" value="WD40_repeat_dom_sf"/>
</dbReference>
<dbReference type="SMART" id="SM00320">
    <property type="entry name" value="WD40"/>
    <property type="match status" value="5"/>
</dbReference>
<evidence type="ECO:0000256" key="3">
    <source>
        <dbReference type="ARBA" id="ARBA00022737"/>
    </source>
</evidence>
<dbReference type="Proteomes" id="UP001201262">
    <property type="component" value="Unassembled WGS sequence"/>
</dbReference>
<dbReference type="InterPro" id="IPR001680">
    <property type="entry name" value="WD40_rpt"/>
</dbReference>
<proteinExistence type="inferred from homology"/>
<dbReference type="InterPro" id="IPR015943">
    <property type="entry name" value="WD40/YVTN_repeat-like_dom_sf"/>
</dbReference>
<dbReference type="PROSITE" id="PS50294">
    <property type="entry name" value="WD_REPEATS_REGION"/>
    <property type="match status" value="1"/>
</dbReference>
<evidence type="ECO:0000256" key="4">
    <source>
        <dbReference type="ARBA" id="ARBA00022786"/>
    </source>
</evidence>
<evidence type="ECO:0000313" key="8">
    <source>
        <dbReference type="EMBL" id="KAH8696660.1"/>
    </source>
</evidence>
<comment type="pathway">
    <text evidence="1">Protein modification; protein ubiquitination.</text>
</comment>
<name>A0AAD4KTP0_9EURO</name>
<dbReference type="GeneID" id="70240069"/>
<dbReference type="AlphaFoldDB" id="A0AAD4KTP0"/>
<feature type="repeat" description="WD" evidence="6">
    <location>
        <begin position="336"/>
        <end position="372"/>
    </location>
</feature>
<keyword evidence="4" id="KW-0833">Ubl conjugation pathway</keyword>
<organism evidence="8 9">
    <name type="scientific">Talaromyces proteolyticus</name>
    <dbReference type="NCBI Taxonomy" id="1131652"/>
    <lineage>
        <taxon>Eukaryota</taxon>
        <taxon>Fungi</taxon>
        <taxon>Dikarya</taxon>
        <taxon>Ascomycota</taxon>
        <taxon>Pezizomycotina</taxon>
        <taxon>Eurotiomycetes</taxon>
        <taxon>Eurotiomycetidae</taxon>
        <taxon>Eurotiales</taxon>
        <taxon>Trichocomaceae</taxon>
        <taxon>Talaromyces</taxon>
        <taxon>Talaromyces sect. Bacilispori</taxon>
    </lineage>
</organism>
<accession>A0AAD4KTP0</accession>
<gene>
    <name evidence="8" type="ORF">BGW36DRAFT_189763</name>
</gene>
<feature type="region of interest" description="Disordered" evidence="7">
    <location>
        <begin position="1"/>
        <end position="69"/>
    </location>
</feature>